<dbReference type="GeneID" id="85350846"/>
<keyword evidence="3" id="KW-1185">Reference proteome</keyword>
<evidence type="ECO:0000313" key="2">
    <source>
        <dbReference type="EMBL" id="KAK0461750.1"/>
    </source>
</evidence>
<evidence type="ECO:0000313" key="3">
    <source>
        <dbReference type="Proteomes" id="UP001175211"/>
    </source>
</evidence>
<reference evidence="2" key="1">
    <citation type="submission" date="2023-06" db="EMBL/GenBank/DDBJ databases">
        <authorList>
            <consortium name="Lawrence Berkeley National Laboratory"/>
            <person name="Ahrendt S."/>
            <person name="Sahu N."/>
            <person name="Indic B."/>
            <person name="Wong-Bajracharya J."/>
            <person name="Merenyi Z."/>
            <person name="Ke H.-M."/>
            <person name="Monk M."/>
            <person name="Kocsube S."/>
            <person name="Drula E."/>
            <person name="Lipzen A."/>
            <person name="Balint B."/>
            <person name="Henrissat B."/>
            <person name="Andreopoulos B."/>
            <person name="Martin F.M."/>
            <person name="Harder C.B."/>
            <person name="Rigling D."/>
            <person name="Ford K.L."/>
            <person name="Foster G.D."/>
            <person name="Pangilinan J."/>
            <person name="Papanicolaou A."/>
            <person name="Barry K."/>
            <person name="LaButti K."/>
            <person name="Viragh M."/>
            <person name="Koriabine M."/>
            <person name="Yan M."/>
            <person name="Riley R."/>
            <person name="Champramary S."/>
            <person name="Plett K.L."/>
            <person name="Tsai I.J."/>
            <person name="Slot J."/>
            <person name="Sipos G."/>
            <person name="Plett J."/>
            <person name="Nagy L.G."/>
            <person name="Grigoriev I.V."/>
        </authorList>
    </citation>
    <scope>NUCLEOTIDE SEQUENCE</scope>
    <source>
        <strain evidence="2">CCBAS 213</strain>
    </source>
</reference>
<organism evidence="2 3">
    <name type="scientific">Armillaria tabescens</name>
    <name type="common">Ringless honey mushroom</name>
    <name type="synonym">Agaricus tabescens</name>
    <dbReference type="NCBI Taxonomy" id="1929756"/>
    <lineage>
        <taxon>Eukaryota</taxon>
        <taxon>Fungi</taxon>
        <taxon>Dikarya</taxon>
        <taxon>Basidiomycota</taxon>
        <taxon>Agaricomycotina</taxon>
        <taxon>Agaricomycetes</taxon>
        <taxon>Agaricomycetidae</taxon>
        <taxon>Agaricales</taxon>
        <taxon>Marasmiineae</taxon>
        <taxon>Physalacriaceae</taxon>
        <taxon>Desarmillaria</taxon>
    </lineage>
</organism>
<name>A0AA39N9Y8_ARMTA</name>
<feature type="chain" id="PRO_5041433022" evidence="1">
    <location>
        <begin position="25"/>
        <end position="180"/>
    </location>
</feature>
<accession>A0AA39N9Y8</accession>
<protein>
    <submittedName>
        <fullName evidence="2">Uncharacterized protein</fullName>
    </submittedName>
</protein>
<sequence length="180" mass="20452">MRLFTACSFLIVWTLSFLLGECRPFGLDRRVHQYTTGQKITIQVKSSTLGVSKTKEYECTVIGEGRDGVVCQLYSEKQWAIAKSSKPVEGDRQIMDQAIPFDEEVQALRDVGLYIKTLNALDGTKWIVMKNVRTGPPQMYTPEEILAQAETKEECQSIVKAFSDRSAEMIEFWIDTKGLR</sequence>
<dbReference type="RefSeq" id="XP_060333488.1">
    <property type="nucleotide sequence ID" value="XM_060467298.1"/>
</dbReference>
<feature type="signal peptide" evidence="1">
    <location>
        <begin position="1"/>
        <end position="24"/>
    </location>
</feature>
<evidence type="ECO:0000256" key="1">
    <source>
        <dbReference type="SAM" id="SignalP"/>
    </source>
</evidence>
<comment type="caution">
    <text evidence="2">The sequence shown here is derived from an EMBL/GenBank/DDBJ whole genome shotgun (WGS) entry which is preliminary data.</text>
</comment>
<keyword evidence="1" id="KW-0732">Signal</keyword>
<proteinExistence type="predicted"/>
<dbReference type="Proteomes" id="UP001175211">
    <property type="component" value="Unassembled WGS sequence"/>
</dbReference>
<dbReference type="EMBL" id="JAUEPS010000010">
    <property type="protein sequence ID" value="KAK0461750.1"/>
    <property type="molecule type" value="Genomic_DNA"/>
</dbReference>
<gene>
    <name evidence="2" type="ORF">EV420DRAFT_126593</name>
</gene>
<dbReference type="AlphaFoldDB" id="A0AA39N9Y8"/>